<dbReference type="RefSeq" id="WP_014253522.1">
    <property type="nucleotide sequence ID" value="NC_016627.1"/>
</dbReference>
<dbReference type="OrthoDB" id="2990399at2"/>
<keyword evidence="1" id="KW-0472">Membrane</keyword>
<dbReference type="AlphaFoldDB" id="G8M077"/>
<sequence length="131" mass="15584">MLKTMFDIVVYMFATYGFIVFLHELLVSIKHSRRYKNSMIRLVLMVKNQGEVIEGVLRNALQRDFIRKLMPDGRLTVLDMGSSDDTVDILKKLEKDYEYIEVLKKCEMESVFESFDDKEEQYIEVERIEKN</sequence>
<dbReference type="eggNOG" id="ENOG5033FVM">
    <property type="taxonomic scope" value="Bacteria"/>
</dbReference>
<keyword evidence="1" id="KW-0812">Transmembrane</keyword>
<protein>
    <submittedName>
        <fullName evidence="2">Uncharacterized protein</fullName>
    </submittedName>
</protein>
<evidence type="ECO:0000256" key="1">
    <source>
        <dbReference type="SAM" id="Phobius"/>
    </source>
</evidence>
<name>G8M077_ACECE</name>
<organism evidence="2 3">
    <name type="scientific">Acetivibrio clariflavus (strain DSM 19732 / NBRC 101661 / EBR45)</name>
    <name type="common">Clostridium clariflavum</name>
    <dbReference type="NCBI Taxonomy" id="720554"/>
    <lineage>
        <taxon>Bacteria</taxon>
        <taxon>Bacillati</taxon>
        <taxon>Bacillota</taxon>
        <taxon>Clostridia</taxon>
        <taxon>Eubacteriales</taxon>
        <taxon>Oscillospiraceae</taxon>
        <taxon>Acetivibrio</taxon>
    </lineage>
</organism>
<reference evidence="3" key="1">
    <citation type="submission" date="2011-12" db="EMBL/GenBank/DDBJ databases">
        <title>Complete sequence of Clostridium clariflavum DSM 19732.</title>
        <authorList>
            <consortium name="US DOE Joint Genome Institute"/>
            <person name="Lucas S."/>
            <person name="Han J."/>
            <person name="Lapidus A."/>
            <person name="Cheng J.-F."/>
            <person name="Goodwin L."/>
            <person name="Pitluck S."/>
            <person name="Peters L."/>
            <person name="Teshima H."/>
            <person name="Detter J.C."/>
            <person name="Han C."/>
            <person name="Tapia R."/>
            <person name="Land M."/>
            <person name="Hauser L."/>
            <person name="Kyrpides N."/>
            <person name="Ivanova N."/>
            <person name="Pagani I."/>
            <person name="Kitzmiller T."/>
            <person name="Lynd L."/>
            <person name="Izquierdo J."/>
            <person name="Woyke T."/>
        </authorList>
    </citation>
    <scope>NUCLEOTIDE SEQUENCE [LARGE SCALE GENOMIC DNA]</scope>
    <source>
        <strain evidence="3">DSM 19732 / NBRC 101661 / EBR45</strain>
    </source>
</reference>
<feature type="transmembrane region" description="Helical" evidence="1">
    <location>
        <begin position="6"/>
        <end position="29"/>
    </location>
</feature>
<evidence type="ECO:0000313" key="2">
    <source>
        <dbReference type="EMBL" id="AEV66884.1"/>
    </source>
</evidence>
<dbReference type="EMBL" id="CP003065">
    <property type="protein sequence ID" value="AEV66884.1"/>
    <property type="molecule type" value="Genomic_DNA"/>
</dbReference>
<dbReference type="HOGENOM" id="CLU_1923904_0_0_9"/>
<dbReference type="Proteomes" id="UP000005435">
    <property type="component" value="Chromosome"/>
</dbReference>
<reference evidence="2 3" key="2">
    <citation type="journal article" date="2012" name="Stand. Genomic Sci.">
        <title>Complete Genome Sequence of Clostridium clariflavum DSM 19732.</title>
        <authorList>
            <person name="Izquierdo J.A."/>
            <person name="Goodwin L."/>
            <person name="Davenport K.W."/>
            <person name="Teshima H."/>
            <person name="Bruce D."/>
            <person name="Detter C."/>
            <person name="Tapia R."/>
            <person name="Han S."/>
            <person name="Land M."/>
            <person name="Hauser L."/>
            <person name="Jeffries C.D."/>
            <person name="Han J."/>
            <person name="Pitluck S."/>
            <person name="Nolan M."/>
            <person name="Chen A."/>
            <person name="Huntemann M."/>
            <person name="Mavromatis K."/>
            <person name="Mikhailova N."/>
            <person name="Liolios K."/>
            <person name="Woyke T."/>
            <person name="Lynd L.R."/>
        </authorList>
    </citation>
    <scope>NUCLEOTIDE SEQUENCE [LARGE SCALE GENOMIC DNA]</scope>
    <source>
        <strain evidence="3">DSM 19732 / NBRC 101661 / EBR45</strain>
    </source>
</reference>
<gene>
    <name evidence="2" type="ordered locus">Clocl_0132</name>
</gene>
<dbReference type="KEGG" id="ccl:Clocl_0132"/>
<proteinExistence type="predicted"/>
<dbReference type="STRING" id="720554.Clocl_0132"/>
<keyword evidence="3" id="KW-1185">Reference proteome</keyword>
<keyword evidence="1" id="KW-1133">Transmembrane helix</keyword>
<accession>G8M077</accession>
<evidence type="ECO:0000313" key="3">
    <source>
        <dbReference type="Proteomes" id="UP000005435"/>
    </source>
</evidence>